<proteinExistence type="predicted"/>
<dbReference type="EMBL" id="JAFHDT010000009">
    <property type="protein sequence ID" value="KAI7805577.1"/>
    <property type="molecule type" value="Genomic_DNA"/>
</dbReference>
<name>A0A9W7WNU4_TRIRA</name>
<sequence>MYIGSAAMDWRSFSTMKEFGLIIYNCSCLVMDLHRIFSLYRQLQYKEFVPSIWSKKLTALYNKDKSLQLFLNDIKAKAYISG</sequence>
<dbReference type="SUPFAM" id="SSF56024">
    <property type="entry name" value="Phospholipase D/nuclease"/>
    <property type="match status" value="1"/>
</dbReference>
<feature type="domain" description="PLD-like" evidence="1">
    <location>
        <begin position="12"/>
        <end position="81"/>
    </location>
</feature>
<gene>
    <name evidence="2" type="ORF">IRJ41_011370</name>
</gene>
<evidence type="ECO:0000313" key="2">
    <source>
        <dbReference type="EMBL" id="KAI7805577.1"/>
    </source>
</evidence>
<reference evidence="2" key="1">
    <citation type="submission" date="2021-02" db="EMBL/GenBank/DDBJ databases">
        <title>Comparative genomics reveals that relaxation of natural selection precedes convergent phenotypic evolution of cavefish.</title>
        <authorList>
            <person name="Peng Z."/>
        </authorList>
    </citation>
    <scope>NUCLEOTIDE SEQUENCE</scope>
    <source>
        <tissue evidence="2">Muscle</tissue>
    </source>
</reference>
<dbReference type="PANTHER" id="PTHR10185">
    <property type="entry name" value="PHOSPHOLIPASE D - RELATED"/>
    <property type="match status" value="1"/>
</dbReference>
<evidence type="ECO:0000259" key="1">
    <source>
        <dbReference type="Pfam" id="PF13918"/>
    </source>
</evidence>
<dbReference type="PANTHER" id="PTHR10185:SF9">
    <property type="entry name" value="INACTIVE PHOSPHOLIPASE D5"/>
    <property type="match status" value="1"/>
</dbReference>
<dbReference type="InterPro" id="IPR032803">
    <property type="entry name" value="PLDc_3"/>
</dbReference>
<dbReference type="AlphaFoldDB" id="A0A9W7WNU4"/>
<keyword evidence="3" id="KW-1185">Reference proteome</keyword>
<accession>A0A9W7WNU4</accession>
<dbReference type="Pfam" id="PF13918">
    <property type="entry name" value="PLDc_3"/>
    <property type="match status" value="1"/>
</dbReference>
<evidence type="ECO:0000313" key="3">
    <source>
        <dbReference type="Proteomes" id="UP001059041"/>
    </source>
</evidence>
<protein>
    <recommendedName>
        <fullName evidence="1">PLD-like domain-containing protein</fullName>
    </recommendedName>
</protein>
<dbReference type="InterPro" id="IPR050874">
    <property type="entry name" value="Diverse_PLD-related"/>
</dbReference>
<organism evidence="2 3">
    <name type="scientific">Triplophysa rosa</name>
    <name type="common">Cave loach</name>
    <dbReference type="NCBI Taxonomy" id="992332"/>
    <lineage>
        <taxon>Eukaryota</taxon>
        <taxon>Metazoa</taxon>
        <taxon>Chordata</taxon>
        <taxon>Craniata</taxon>
        <taxon>Vertebrata</taxon>
        <taxon>Euteleostomi</taxon>
        <taxon>Actinopterygii</taxon>
        <taxon>Neopterygii</taxon>
        <taxon>Teleostei</taxon>
        <taxon>Ostariophysi</taxon>
        <taxon>Cypriniformes</taxon>
        <taxon>Nemacheilidae</taxon>
        <taxon>Triplophysa</taxon>
    </lineage>
</organism>
<comment type="caution">
    <text evidence="2">The sequence shown here is derived from an EMBL/GenBank/DDBJ whole genome shotgun (WGS) entry which is preliminary data.</text>
</comment>
<dbReference type="Proteomes" id="UP001059041">
    <property type="component" value="Linkage Group LG9"/>
</dbReference>